<accession>A0A5J5GSP5</accession>
<feature type="chain" id="PRO_5023920101" evidence="1">
    <location>
        <begin position="21"/>
        <end position="163"/>
    </location>
</feature>
<evidence type="ECO:0000313" key="2">
    <source>
        <dbReference type="EMBL" id="KAA9010554.1"/>
    </source>
</evidence>
<proteinExistence type="predicted"/>
<comment type="caution">
    <text evidence="2">The sequence shown here is derived from an EMBL/GenBank/DDBJ whole genome shotgun (WGS) entry which is preliminary data.</text>
</comment>
<protein>
    <submittedName>
        <fullName evidence="2">Uncharacterized protein</fullName>
    </submittedName>
</protein>
<name>A0A5J5GSP5_9RHOB</name>
<dbReference type="AlphaFoldDB" id="A0A5J5GSP5"/>
<feature type="signal peptide" evidence="1">
    <location>
        <begin position="1"/>
        <end position="20"/>
    </location>
</feature>
<keyword evidence="1" id="KW-0732">Signal</keyword>
<reference evidence="2 3" key="1">
    <citation type="submission" date="2019-09" db="EMBL/GenBank/DDBJ databases">
        <authorList>
            <person name="Park J.-S."/>
            <person name="Choi H.-J."/>
        </authorList>
    </citation>
    <scope>NUCLEOTIDE SEQUENCE [LARGE SCALE GENOMIC DNA]</scope>
    <source>
        <strain evidence="2 3">176SS1-4</strain>
    </source>
</reference>
<sequence length="163" mass="17534">MRRLACLVASLPFTASPALAQSERTAAILAEAERQCQEIDAGGLTVEPGAITQADLDGDGAADDEVVNFAGIFCQWNMSHWHGTGGAPIHFVIDGQRSESWWANSWARVQFDDMPVILLSRHGSLCDNYGASPCVQAIVPTENGFQVVEDTRSEEATLRGASE</sequence>
<organism evidence="2 3">
    <name type="scientific">Histidinibacterium aquaticum</name>
    <dbReference type="NCBI Taxonomy" id="2613962"/>
    <lineage>
        <taxon>Bacteria</taxon>
        <taxon>Pseudomonadati</taxon>
        <taxon>Pseudomonadota</taxon>
        <taxon>Alphaproteobacteria</taxon>
        <taxon>Rhodobacterales</taxon>
        <taxon>Paracoccaceae</taxon>
        <taxon>Histidinibacterium</taxon>
    </lineage>
</organism>
<evidence type="ECO:0000256" key="1">
    <source>
        <dbReference type="SAM" id="SignalP"/>
    </source>
</evidence>
<dbReference type="Proteomes" id="UP000326554">
    <property type="component" value="Unassembled WGS sequence"/>
</dbReference>
<keyword evidence="3" id="KW-1185">Reference proteome</keyword>
<dbReference type="RefSeq" id="WP_150444039.1">
    <property type="nucleotide sequence ID" value="NZ_VYQE01000001.1"/>
</dbReference>
<gene>
    <name evidence="2" type="ORF">F3S47_04755</name>
</gene>
<evidence type="ECO:0000313" key="3">
    <source>
        <dbReference type="Proteomes" id="UP000326554"/>
    </source>
</evidence>
<dbReference type="EMBL" id="VYQE01000001">
    <property type="protein sequence ID" value="KAA9010554.1"/>
    <property type="molecule type" value="Genomic_DNA"/>
</dbReference>